<gene>
    <name evidence="2" type="ORF">ACFSJT_03160</name>
</gene>
<comment type="caution">
    <text evidence="2">The sequence shown here is derived from an EMBL/GenBank/DDBJ whole genome shotgun (WGS) entry which is preliminary data.</text>
</comment>
<organism evidence="2 3">
    <name type="scientific">Aquimarina celericrescens</name>
    <dbReference type="NCBI Taxonomy" id="1964542"/>
    <lineage>
        <taxon>Bacteria</taxon>
        <taxon>Pseudomonadati</taxon>
        <taxon>Bacteroidota</taxon>
        <taxon>Flavobacteriia</taxon>
        <taxon>Flavobacteriales</taxon>
        <taxon>Flavobacteriaceae</taxon>
        <taxon>Aquimarina</taxon>
    </lineage>
</organism>
<keyword evidence="1" id="KW-0472">Membrane</keyword>
<protein>
    <submittedName>
        <fullName evidence="2">Uncharacterized protein</fullName>
    </submittedName>
</protein>
<sequence>MKKDNLHKNNAGFKVPEDYFESLEKKLSKKIAFDIKEEQPSSIKNDSGFKVPNGYFDSLEDTLRQKLNDRENKGKIISLFSKRNLLYVSGIAAMIAVIISVFMNKENDPLQGIDDIELADIQDYFIEGNIDLSNDDMAFLINEETKYSDFFEEKVISEEELLEYLSDKDLVDEIILTD</sequence>
<keyword evidence="1" id="KW-0812">Transmembrane</keyword>
<evidence type="ECO:0000313" key="2">
    <source>
        <dbReference type="EMBL" id="MFD2185775.1"/>
    </source>
</evidence>
<evidence type="ECO:0000256" key="1">
    <source>
        <dbReference type="SAM" id="Phobius"/>
    </source>
</evidence>
<keyword evidence="3" id="KW-1185">Reference proteome</keyword>
<accession>A0ABW5AUB7</accession>
<proteinExistence type="predicted"/>
<keyword evidence="1" id="KW-1133">Transmembrane helix</keyword>
<evidence type="ECO:0000313" key="3">
    <source>
        <dbReference type="Proteomes" id="UP001597344"/>
    </source>
</evidence>
<dbReference type="EMBL" id="JBHUHY010000002">
    <property type="protein sequence ID" value="MFD2185775.1"/>
    <property type="molecule type" value="Genomic_DNA"/>
</dbReference>
<name>A0ABW5AUB7_9FLAO</name>
<dbReference type="Proteomes" id="UP001597344">
    <property type="component" value="Unassembled WGS sequence"/>
</dbReference>
<dbReference type="RefSeq" id="WP_378318745.1">
    <property type="nucleotide sequence ID" value="NZ_JBHUHY010000002.1"/>
</dbReference>
<feature type="transmembrane region" description="Helical" evidence="1">
    <location>
        <begin position="85"/>
        <end position="103"/>
    </location>
</feature>
<reference evidence="3" key="1">
    <citation type="journal article" date="2019" name="Int. J. Syst. Evol. Microbiol.">
        <title>The Global Catalogue of Microorganisms (GCM) 10K type strain sequencing project: providing services to taxonomists for standard genome sequencing and annotation.</title>
        <authorList>
            <consortium name="The Broad Institute Genomics Platform"/>
            <consortium name="The Broad Institute Genome Sequencing Center for Infectious Disease"/>
            <person name="Wu L."/>
            <person name="Ma J."/>
        </authorList>
    </citation>
    <scope>NUCLEOTIDE SEQUENCE [LARGE SCALE GENOMIC DNA]</scope>
    <source>
        <strain evidence="3">DT92</strain>
    </source>
</reference>